<keyword evidence="10" id="KW-1185">Reference proteome</keyword>
<feature type="domain" description="RNA polymerase II assembly factor Rtp1 C-terminal" evidence="6">
    <location>
        <begin position="908"/>
        <end position="1047"/>
    </location>
</feature>
<evidence type="ECO:0000256" key="3">
    <source>
        <dbReference type="PROSITE-ProRule" id="PRU00103"/>
    </source>
</evidence>
<dbReference type="InterPro" id="IPR019451">
    <property type="entry name" value="Rtp1_C1"/>
</dbReference>
<dbReference type="Pfam" id="PF25267">
    <property type="entry name" value="TANGO6_N"/>
    <property type="match status" value="2"/>
</dbReference>
<dbReference type="Proteomes" id="UP001159428">
    <property type="component" value="Unassembled WGS sequence"/>
</dbReference>
<organism evidence="9 10">
    <name type="scientific">Pocillopora meandrina</name>
    <dbReference type="NCBI Taxonomy" id="46732"/>
    <lineage>
        <taxon>Eukaryota</taxon>
        <taxon>Metazoa</taxon>
        <taxon>Cnidaria</taxon>
        <taxon>Anthozoa</taxon>
        <taxon>Hexacorallia</taxon>
        <taxon>Scleractinia</taxon>
        <taxon>Astrocoeniina</taxon>
        <taxon>Pocilloporidae</taxon>
        <taxon>Pocillopora</taxon>
    </lineage>
</organism>
<dbReference type="AlphaFoldDB" id="A0AAU9XCH5"/>
<gene>
    <name evidence="9" type="ORF">PMEA_00020593</name>
</gene>
<feature type="region of interest" description="Disordered" evidence="4">
    <location>
        <begin position="373"/>
        <end position="398"/>
    </location>
</feature>
<dbReference type="PANTHER" id="PTHR20959:SF1">
    <property type="entry name" value="TRANSPORT AND GOLGI ORGANIZATION PROTEIN 6 HOMOLOG"/>
    <property type="match status" value="1"/>
</dbReference>
<reference evidence="9 10" key="1">
    <citation type="submission" date="2022-05" db="EMBL/GenBank/DDBJ databases">
        <authorList>
            <consortium name="Genoscope - CEA"/>
            <person name="William W."/>
        </authorList>
    </citation>
    <scope>NUCLEOTIDE SEQUENCE [LARGE SCALE GENOMIC DNA]</scope>
</reference>
<feature type="compositionally biased region" description="Basic and acidic residues" evidence="4">
    <location>
        <begin position="325"/>
        <end position="334"/>
    </location>
</feature>
<evidence type="ECO:0008006" key="11">
    <source>
        <dbReference type="Google" id="ProtNLM"/>
    </source>
</evidence>
<feature type="compositionally biased region" description="Basic and acidic residues" evidence="4">
    <location>
        <begin position="131"/>
        <end position="144"/>
    </location>
</feature>
<accession>A0AAU9XCH5</accession>
<name>A0AAU9XCH5_9CNID</name>
<dbReference type="InterPro" id="IPR000357">
    <property type="entry name" value="HEAT"/>
</dbReference>
<comment type="similarity">
    <text evidence="1">Belongs to the Tango6 family.</text>
</comment>
<keyword evidence="2" id="KW-0677">Repeat</keyword>
<dbReference type="InterPro" id="IPR039600">
    <property type="entry name" value="TANGO6/Rtp1"/>
</dbReference>
<proteinExistence type="inferred from homology"/>
<evidence type="ECO:0000256" key="1">
    <source>
        <dbReference type="ARBA" id="ARBA00005724"/>
    </source>
</evidence>
<feature type="domain" description="RNA polymerase II assembly factor Rtp1 C-terminal" evidence="5">
    <location>
        <begin position="1139"/>
        <end position="1171"/>
    </location>
</feature>
<evidence type="ECO:0000256" key="2">
    <source>
        <dbReference type="ARBA" id="ARBA00022737"/>
    </source>
</evidence>
<evidence type="ECO:0000259" key="7">
    <source>
        <dbReference type="Pfam" id="PF23565"/>
    </source>
</evidence>
<feature type="repeat" description="HEAT" evidence="3">
    <location>
        <begin position="1055"/>
        <end position="1085"/>
    </location>
</feature>
<dbReference type="PROSITE" id="PS50077">
    <property type="entry name" value="HEAT_REPEAT"/>
    <property type="match status" value="1"/>
</dbReference>
<comment type="caution">
    <text evidence="9">The sequence shown here is derived from an EMBL/GenBank/DDBJ whole genome shotgun (WGS) entry which is preliminary data.</text>
</comment>
<evidence type="ECO:0000259" key="6">
    <source>
        <dbReference type="Pfam" id="PF10363"/>
    </source>
</evidence>
<feature type="region of interest" description="Disordered" evidence="4">
    <location>
        <begin position="255"/>
        <end position="342"/>
    </location>
</feature>
<feature type="domain" description="TANGO6 HEAT repeat" evidence="7">
    <location>
        <begin position="419"/>
        <end position="707"/>
    </location>
</feature>
<dbReference type="Pfam" id="PF23565">
    <property type="entry name" value="ARM_TANGO6"/>
    <property type="match status" value="1"/>
</dbReference>
<dbReference type="InterPro" id="IPR011989">
    <property type="entry name" value="ARM-like"/>
</dbReference>
<feature type="domain" description="TANGO6 N-terminal" evidence="8">
    <location>
        <begin position="325"/>
        <end position="418"/>
    </location>
</feature>
<dbReference type="InterPro" id="IPR057407">
    <property type="entry name" value="HEAT_TANGO6"/>
</dbReference>
<dbReference type="Gene3D" id="1.25.10.10">
    <property type="entry name" value="Leucine-rich Repeat Variant"/>
    <property type="match status" value="1"/>
</dbReference>
<evidence type="ECO:0000259" key="5">
    <source>
        <dbReference type="Pfam" id="PF10304"/>
    </source>
</evidence>
<dbReference type="Pfam" id="PF10363">
    <property type="entry name" value="RTP1_C1"/>
    <property type="match status" value="1"/>
</dbReference>
<feature type="region of interest" description="Disordered" evidence="4">
    <location>
        <begin position="129"/>
        <end position="152"/>
    </location>
</feature>
<dbReference type="InterPro" id="IPR016024">
    <property type="entry name" value="ARM-type_fold"/>
</dbReference>
<evidence type="ECO:0000256" key="4">
    <source>
        <dbReference type="SAM" id="MobiDB-lite"/>
    </source>
</evidence>
<dbReference type="PANTHER" id="PTHR20959">
    <property type="entry name" value="TRANSPORT AND GOLGI ORGANIZATION PROTEIN 6 FAMILY MEMBER"/>
    <property type="match status" value="1"/>
</dbReference>
<sequence>MATVAEALSYLRTLTSNSPNTPPAEKKKDFDELLIFNMQRLRENLCEKGTFPEIERRLQIQTIAHVRELEKSDHTFDGNKDAVEKLHADKESREKEFKDFIRWIFVEACLELVKLLKEALIGVAIDGQGSGKEDNQNSRKRDNEVPQLPPDTLGVTDQKTVLTAIQFVVMLGICPNLLSGVGVPVEKRSGFASLLNIRCSINNERRLFECINTLVDCIEQPSLGALILSRHLGDVLAGLLQLCYAPVSAYSNNNKGSIASTERKSDISDSNTSKILHDESCGDPNSTTENLHSTTKTESSAEPSVKSTSSNKLDPGTLYALEKNPPNRKEKNDEQLFITSSEREKCSQDLQRILDRVYQPMVVRDLLMLQGGLSNGRKQPGKVSSREASGHQRVNHGGTLQQTPRWMRNICGQLLSERLMKQNGVKAVLHALLERSAGGAGSPDWKKCDVIAKLIANCPSQAESVEEYYKLVSPQVIQLLHGQSGGVGRLYIRTASSVIMEMLIQYPELAQKYVLSPIIRPLAQTTERQGGRAGTTVVDEKKVGQCVEDIHKVFVSGSPKSAIKVLLPIVHPVFELFCFTRKGVSHLRSVLQEILVHVLKQAEPCQVLQLLYTLAFKMNPSDNLSLSKSSAHSNGAKKDEKEVIFIPLMDENFVFAYGDEGGALIRYQSADEQFNAESILRDLQGNDLSGSEVQAQCIVELLRGLNKDAIAGDFFIYLMQELTKIISDFLEEIEYKDVQHNLLILHLVALMCEKLGPSILTDTPQMLAFIESTLIRACAIIHADEQGLGLAFVTETLTMALGMLSAVLSGEGGGLEMKKEHRPLVQNLLPLLETLAEQHSSVEVRDMASDLRIAIATHGAVWSHKMEAAAIHTYIHTMNFGKQTDAVRINSESTAVKENANTEEKDKFDEAFSQVCDPLIPVRGHSLLQLASLLRQRNPKAVQATDTLLKIFLEQLSYDDSYIYLAAIQGLVSLADVRADTVMPQLAREFVACRKDAGITAGSTKEANDKGYYKPVSCGANRSTRSPELRMKIGEALVKATRICGELVPRYSQHLLPALLTGVKDPEPLVRASSLSNLGEVCQLLRFSLGPVVNEIFSCVSAVLKTDKSAEVRRATVLVLTLLLRGLGKSIMEVLSSTLREIYQLLKVVESTDPDDITRLHAQSALDKLNNITREYLFPEPSFTKRIQVLP</sequence>
<evidence type="ECO:0000313" key="10">
    <source>
        <dbReference type="Proteomes" id="UP001159428"/>
    </source>
</evidence>
<dbReference type="SUPFAM" id="SSF48371">
    <property type="entry name" value="ARM repeat"/>
    <property type="match status" value="1"/>
</dbReference>
<protein>
    <recommendedName>
        <fullName evidence="11">Transport and Golgi organization protein 6 homolog</fullName>
    </recommendedName>
</protein>
<dbReference type="EMBL" id="CALNXJ010000038">
    <property type="protein sequence ID" value="CAH3143536.1"/>
    <property type="molecule type" value="Genomic_DNA"/>
</dbReference>
<feature type="compositionally biased region" description="Polar residues" evidence="4">
    <location>
        <begin position="283"/>
        <end position="312"/>
    </location>
</feature>
<evidence type="ECO:0000313" key="9">
    <source>
        <dbReference type="EMBL" id="CAH3143536.1"/>
    </source>
</evidence>
<dbReference type="InterPro" id="IPR019414">
    <property type="entry name" value="Rtp1_C2"/>
</dbReference>
<dbReference type="GO" id="GO:0009306">
    <property type="term" value="P:protein secretion"/>
    <property type="evidence" value="ECO:0007669"/>
    <property type="project" value="TreeGrafter"/>
</dbReference>
<evidence type="ECO:0000259" key="8">
    <source>
        <dbReference type="Pfam" id="PF25267"/>
    </source>
</evidence>
<dbReference type="Pfam" id="PF02985">
    <property type="entry name" value="HEAT"/>
    <property type="match status" value="1"/>
</dbReference>
<dbReference type="InterPro" id="IPR057347">
    <property type="entry name" value="TANGO6_N"/>
</dbReference>
<dbReference type="InterPro" id="IPR021133">
    <property type="entry name" value="HEAT_type_2"/>
</dbReference>
<feature type="domain" description="TANGO6 N-terminal" evidence="8">
    <location>
        <begin position="71"/>
        <end position="264"/>
    </location>
</feature>
<dbReference type="Pfam" id="PF10304">
    <property type="entry name" value="RTP1_C2"/>
    <property type="match status" value="1"/>
</dbReference>